<dbReference type="InterPro" id="IPR036514">
    <property type="entry name" value="SGNH_hydro_sf"/>
</dbReference>
<name>A0ABZ0WAV6_9BACT</name>
<sequence length="649" mass="71794">MTGRQIKKIFAFVTVANCLISNSWAQLKLPAVFADSMVLQQKADAPIWGWTTPGQNVTLTASWSGKKMHTVADNRGRWMIKLATPVAGGPYTISIESKERMVLRDVLVGEVWICSGQSNMEMPVSGWSTDPILNSAAEIAAAKHPSIRMFTVEKEIAFAPKSDLSGNWATCSPATVGAFSATAYFFGRELYNTLKIPVGLIHTSWGGTIAEAWTSETSLRMMKDFDKELDKIDSVNRNRAAIRVADSIQNLTWTRVLTDRGKAYSNNLMNDWKTMQLPGVWENAGLPDVDGIVWFKKVVNIPESWVGKDLKLNLGPIDDRDITYFNGQELDSTMQGFTWAVERHYTIPGKWVRAGENIIAVKVIDDGGTGGIYGTASQMILYPAAGKRDVGIPLSGEWYFKLVATKPQPLFNTWPNQPSVLYNSMIAPLVPFAIKGAIWYQGESNVGRARQYTRLFPLMINDWRKQWGQGTFPFYFVQIAPFKYGGDQVDAAQLRDAQRRSLSLAANTGMAVTLDIGNNNNIHPANKQDVGKRLALWALNNTYNKASLSYSGPLYRNFEKRGNKIVISFTHTYGGLKAGDKGLQGFEVRGADGVWKPAKALIDGDKVIIRADETMKPVGVRYAFYATSVATLFNDKGLPASSFTSDALN</sequence>
<dbReference type="PANTHER" id="PTHR22901:SF0">
    <property type="entry name" value="SIALATE O-ACETYLESTERASE"/>
    <property type="match status" value="1"/>
</dbReference>
<feature type="domain" description="Sialate O-acetylesterase" evidence="3">
    <location>
        <begin position="110"/>
        <end position="219"/>
    </location>
</feature>
<dbReference type="Gene3D" id="3.40.50.1110">
    <property type="entry name" value="SGNH hydrolase"/>
    <property type="match status" value="2"/>
</dbReference>
<dbReference type="Proteomes" id="UP001325680">
    <property type="component" value="Chromosome"/>
</dbReference>
<evidence type="ECO:0000256" key="2">
    <source>
        <dbReference type="SAM" id="SignalP"/>
    </source>
</evidence>
<gene>
    <name evidence="4" type="ORF">U0035_05945</name>
</gene>
<evidence type="ECO:0000259" key="3">
    <source>
        <dbReference type="Pfam" id="PF03629"/>
    </source>
</evidence>
<dbReference type="InterPro" id="IPR039329">
    <property type="entry name" value="SIAE"/>
</dbReference>
<dbReference type="InterPro" id="IPR008979">
    <property type="entry name" value="Galactose-bd-like_sf"/>
</dbReference>
<protein>
    <submittedName>
        <fullName evidence="4">Sialate O-acetylesterase</fullName>
    </submittedName>
</protein>
<dbReference type="RefSeq" id="WP_114789109.1">
    <property type="nucleotide sequence ID" value="NZ_CP139960.1"/>
</dbReference>
<dbReference type="SUPFAM" id="SSF52266">
    <property type="entry name" value="SGNH hydrolase"/>
    <property type="match status" value="1"/>
</dbReference>
<reference evidence="4 5" key="1">
    <citation type="submission" date="2023-12" db="EMBL/GenBank/DDBJ databases">
        <title>Genome sequencing and assembly of bacterial species from a model synthetic community.</title>
        <authorList>
            <person name="Hogle S.L."/>
        </authorList>
    </citation>
    <scope>NUCLEOTIDE SEQUENCE [LARGE SCALE GENOMIC DNA]</scope>
    <source>
        <strain evidence="4 5">HAMBI_3031</strain>
    </source>
</reference>
<evidence type="ECO:0000313" key="4">
    <source>
        <dbReference type="EMBL" id="WQD39688.1"/>
    </source>
</evidence>
<keyword evidence="1" id="KW-0378">Hydrolase</keyword>
<dbReference type="InterPro" id="IPR005181">
    <property type="entry name" value="SASA"/>
</dbReference>
<evidence type="ECO:0000313" key="5">
    <source>
        <dbReference type="Proteomes" id="UP001325680"/>
    </source>
</evidence>
<keyword evidence="2" id="KW-0732">Signal</keyword>
<organism evidence="4 5">
    <name type="scientific">Niabella yanshanensis</name>
    <dbReference type="NCBI Taxonomy" id="577386"/>
    <lineage>
        <taxon>Bacteria</taxon>
        <taxon>Pseudomonadati</taxon>
        <taxon>Bacteroidota</taxon>
        <taxon>Chitinophagia</taxon>
        <taxon>Chitinophagales</taxon>
        <taxon>Chitinophagaceae</taxon>
        <taxon>Niabella</taxon>
    </lineage>
</organism>
<evidence type="ECO:0000256" key="1">
    <source>
        <dbReference type="ARBA" id="ARBA00022801"/>
    </source>
</evidence>
<feature type="domain" description="Sialate O-acetylesterase" evidence="3">
    <location>
        <begin position="413"/>
        <end position="535"/>
    </location>
</feature>
<keyword evidence="5" id="KW-1185">Reference proteome</keyword>
<dbReference type="SUPFAM" id="SSF49785">
    <property type="entry name" value="Galactose-binding domain-like"/>
    <property type="match status" value="1"/>
</dbReference>
<dbReference type="PANTHER" id="PTHR22901">
    <property type="entry name" value="SIALATE O-ACETYLESTERASE"/>
    <property type="match status" value="1"/>
</dbReference>
<dbReference type="Pfam" id="PF03629">
    <property type="entry name" value="SASA"/>
    <property type="match status" value="2"/>
</dbReference>
<proteinExistence type="predicted"/>
<feature type="signal peptide" evidence="2">
    <location>
        <begin position="1"/>
        <end position="25"/>
    </location>
</feature>
<feature type="chain" id="PRO_5046566978" evidence="2">
    <location>
        <begin position="26"/>
        <end position="649"/>
    </location>
</feature>
<accession>A0ABZ0WAV6</accession>
<dbReference type="EMBL" id="CP139960">
    <property type="protein sequence ID" value="WQD39688.1"/>
    <property type="molecule type" value="Genomic_DNA"/>
</dbReference>